<dbReference type="GO" id="GO:0048038">
    <property type="term" value="F:quinone binding"/>
    <property type="evidence" value="ECO:0007669"/>
    <property type="project" value="TreeGrafter"/>
</dbReference>
<dbReference type="GO" id="GO:0016616">
    <property type="term" value="F:oxidoreductase activity, acting on the CH-OH group of donors, NAD or NADP as acceptor"/>
    <property type="evidence" value="ECO:0007669"/>
    <property type="project" value="TreeGrafter"/>
</dbReference>
<name>A0A8H5FLU3_9AGAR</name>
<dbReference type="Gene3D" id="3.40.50.720">
    <property type="entry name" value="NAD(P)-binding Rossmann-like Domain"/>
    <property type="match status" value="2"/>
</dbReference>
<dbReference type="SUPFAM" id="SSF51735">
    <property type="entry name" value="NAD(P)-binding Rossmann-fold domains"/>
    <property type="match status" value="2"/>
</dbReference>
<dbReference type="Proteomes" id="UP000559256">
    <property type="component" value="Unassembled WGS sequence"/>
</dbReference>
<keyword evidence="4" id="KW-1185">Reference proteome</keyword>
<dbReference type="PANTHER" id="PTHR42760:SF121">
    <property type="entry name" value="3-OXOACYL-(ACYL-CARRIER-PROTEIN) REDUCTASE"/>
    <property type="match status" value="1"/>
</dbReference>
<sequence>MSSTNETSKRIALVTGAGQGIGEAIALRLAKDGIDVAVNDIPGNTEKVTAVSEKIIAMGRQSSVHIADVSVEDQVEKMISGVVGKHGGLDVMIANAGIVMVQPLVDTTVEQWDRIFAVNVRGVFLCYKYAAKQMIAQGRGGRMVAACSVAGKRGNTGVEYSAYCGTKFAVRGITQAAAEHMDQRMSELHGAPRGDMMKNYAARSLLGHNGTPEDVAGLVSYLVSKEAHFVTGQGIGEAIALRLAKDGLDIALNDIPGNLEKVKGVSEKIVALGRKSSIHLADVSLEDQVKNMVEEVVKEHGGLDVMIANAGIILIQPFLETTVEQLDRLHAVNVRGLFLCYQYAAKQMIAQGRGGRLVGACSMGGKIGTNVNFAAYCGSKFAVRGITQAAVMALTVPCIIQAWNTVAKRFHAMEYYGQHIPSRAMTVDAAEFARYKITANAYAPGITESPMGQTIDLRAQQLGGTSPGDALKAWAKERTLLGYNAVPDDIAALVSYLVSEEAHFVTGQTV</sequence>
<evidence type="ECO:0000313" key="4">
    <source>
        <dbReference type="Proteomes" id="UP000559256"/>
    </source>
</evidence>
<dbReference type="InterPro" id="IPR002347">
    <property type="entry name" value="SDR_fam"/>
</dbReference>
<dbReference type="PRINTS" id="PR00081">
    <property type="entry name" value="GDHRDH"/>
</dbReference>
<dbReference type="EMBL" id="JAACJM010000165">
    <property type="protein sequence ID" value="KAF5341367.1"/>
    <property type="molecule type" value="Genomic_DNA"/>
</dbReference>
<dbReference type="GO" id="GO:0006633">
    <property type="term" value="P:fatty acid biosynthetic process"/>
    <property type="evidence" value="ECO:0007669"/>
    <property type="project" value="TreeGrafter"/>
</dbReference>
<evidence type="ECO:0000256" key="2">
    <source>
        <dbReference type="ARBA" id="ARBA00022857"/>
    </source>
</evidence>
<dbReference type="OrthoDB" id="498125at2759"/>
<reference evidence="3 4" key="1">
    <citation type="journal article" date="2020" name="ISME J.">
        <title>Uncovering the hidden diversity of litter-decomposition mechanisms in mushroom-forming fungi.</title>
        <authorList>
            <person name="Floudas D."/>
            <person name="Bentzer J."/>
            <person name="Ahren D."/>
            <person name="Johansson T."/>
            <person name="Persson P."/>
            <person name="Tunlid A."/>
        </authorList>
    </citation>
    <scope>NUCLEOTIDE SEQUENCE [LARGE SCALE GENOMIC DNA]</scope>
    <source>
        <strain evidence="3 4">CBS 291.85</strain>
    </source>
</reference>
<protein>
    <submittedName>
        <fullName evidence="3">Uncharacterized protein</fullName>
    </submittedName>
</protein>
<dbReference type="AlphaFoldDB" id="A0A8H5FLU3"/>
<keyword evidence="2" id="KW-0521">NADP</keyword>
<dbReference type="PRINTS" id="PR00080">
    <property type="entry name" value="SDRFAMILY"/>
</dbReference>
<comment type="similarity">
    <text evidence="1">Belongs to the short-chain dehydrogenases/reductases (SDR) family.</text>
</comment>
<proteinExistence type="inferred from homology"/>
<dbReference type="PROSITE" id="PS00061">
    <property type="entry name" value="ADH_SHORT"/>
    <property type="match status" value="1"/>
</dbReference>
<gene>
    <name evidence="3" type="ORF">D9758_012286</name>
</gene>
<dbReference type="FunFam" id="3.40.50.720:FF:000084">
    <property type="entry name" value="Short-chain dehydrogenase reductase"/>
    <property type="match status" value="1"/>
</dbReference>
<organism evidence="3 4">
    <name type="scientific">Tetrapyrgos nigripes</name>
    <dbReference type="NCBI Taxonomy" id="182062"/>
    <lineage>
        <taxon>Eukaryota</taxon>
        <taxon>Fungi</taxon>
        <taxon>Dikarya</taxon>
        <taxon>Basidiomycota</taxon>
        <taxon>Agaricomycotina</taxon>
        <taxon>Agaricomycetes</taxon>
        <taxon>Agaricomycetidae</taxon>
        <taxon>Agaricales</taxon>
        <taxon>Marasmiineae</taxon>
        <taxon>Marasmiaceae</taxon>
        <taxon>Tetrapyrgos</taxon>
    </lineage>
</organism>
<dbReference type="Pfam" id="PF13561">
    <property type="entry name" value="adh_short_C2"/>
    <property type="match status" value="1"/>
</dbReference>
<dbReference type="InterPro" id="IPR036291">
    <property type="entry name" value="NAD(P)-bd_dom_sf"/>
</dbReference>
<accession>A0A8H5FLU3</accession>
<comment type="caution">
    <text evidence="3">The sequence shown here is derived from an EMBL/GenBank/DDBJ whole genome shotgun (WGS) entry which is preliminary data.</text>
</comment>
<dbReference type="PANTHER" id="PTHR42760">
    <property type="entry name" value="SHORT-CHAIN DEHYDROGENASES/REDUCTASES FAMILY MEMBER"/>
    <property type="match status" value="1"/>
</dbReference>
<evidence type="ECO:0000256" key="1">
    <source>
        <dbReference type="ARBA" id="ARBA00006484"/>
    </source>
</evidence>
<dbReference type="InterPro" id="IPR020904">
    <property type="entry name" value="Sc_DH/Rdtase_CS"/>
</dbReference>
<evidence type="ECO:0000313" key="3">
    <source>
        <dbReference type="EMBL" id="KAF5341367.1"/>
    </source>
</evidence>
<dbReference type="Pfam" id="PF00106">
    <property type="entry name" value="adh_short"/>
    <property type="match status" value="2"/>
</dbReference>